<evidence type="ECO:0000313" key="4">
    <source>
        <dbReference type="Proteomes" id="UP000192756"/>
    </source>
</evidence>
<keyword evidence="2" id="KW-1133">Transmembrane helix</keyword>
<dbReference type="STRING" id="151894.SAMN04488524_1108"/>
<feature type="transmembrane region" description="Helical" evidence="2">
    <location>
        <begin position="422"/>
        <end position="438"/>
    </location>
</feature>
<dbReference type="GO" id="GO:0015293">
    <property type="term" value="F:symporter activity"/>
    <property type="evidence" value="ECO:0007669"/>
    <property type="project" value="InterPro"/>
</dbReference>
<comment type="similarity">
    <text evidence="1">Belongs to the sodium:galactoside symporter (TC 2.A.2) family.</text>
</comment>
<proteinExistence type="inferred from homology"/>
<protein>
    <submittedName>
        <fullName evidence="3">Glycoside/pentoside/hexuronide:cation symporter, GPH family</fullName>
    </submittedName>
</protein>
<feature type="transmembrane region" description="Helical" evidence="2">
    <location>
        <begin position="12"/>
        <end position="36"/>
    </location>
</feature>
<dbReference type="GO" id="GO:0008643">
    <property type="term" value="P:carbohydrate transport"/>
    <property type="evidence" value="ECO:0007669"/>
    <property type="project" value="InterPro"/>
</dbReference>
<feature type="transmembrane region" description="Helical" evidence="2">
    <location>
        <begin position="257"/>
        <end position="280"/>
    </location>
</feature>
<feature type="transmembrane region" description="Helical" evidence="2">
    <location>
        <begin position="95"/>
        <end position="112"/>
    </location>
</feature>
<keyword evidence="4" id="KW-1185">Reference proteome</keyword>
<feature type="transmembrane region" description="Helical" evidence="2">
    <location>
        <begin position="169"/>
        <end position="192"/>
    </location>
</feature>
<dbReference type="InterPro" id="IPR039672">
    <property type="entry name" value="MFS_2"/>
</dbReference>
<dbReference type="GO" id="GO:0005886">
    <property type="term" value="C:plasma membrane"/>
    <property type="evidence" value="ECO:0007669"/>
    <property type="project" value="TreeGrafter"/>
</dbReference>
<sequence>MPIKQLPLKKEFAYAAGMMGWSIMTNIIIGMLPYFYLPPNNSGLPPLVPQLLVFGAFNILSIIAASGRLFDALYDPFIASVSDSSKNPKGRRIPIMKYAILPAVISCCLVFYPATKTESMANAWWLAMALLFFFISVTTYIIPYNALLAELTHSADQKVKLSTFQQAGFVLGMVLAALCNNYADLIQAVFLVSNRSLALQYAIWGLSVFAGMVMVLPVIFINEKEFIDVKPTHIPLLPAIKNTFRNSNFKYYLISDFSFYIALSIISSGLLFFVTVLLGLPGSDGGKFMSTMVIFSLVFYPFINYAAKRFGKKPLVLIAFGILSLIFVTIYFLGRLPFRPATQMYILVICASFPLASLGILPNAILADIAEKDTVETGENHEGMFFAVKYLFVKLGQTLGIAIFAMFTVYGKDPGSDYGLRMNGVAGFILCILALFFFSRFKENKSTNTEPIIHPATD</sequence>
<evidence type="ECO:0000256" key="1">
    <source>
        <dbReference type="ARBA" id="ARBA00009617"/>
    </source>
</evidence>
<gene>
    <name evidence="3" type="ORF">SAMN04488524_1108</name>
</gene>
<name>A0A1W1ZZS6_9SPHI</name>
<dbReference type="Pfam" id="PF13347">
    <property type="entry name" value="MFS_2"/>
    <property type="match status" value="1"/>
</dbReference>
<accession>A0A1W1ZZS6</accession>
<keyword evidence="2" id="KW-0472">Membrane</keyword>
<dbReference type="EMBL" id="FWXT01000001">
    <property type="protein sequence ID" value="SMC53866.1"/>
    <property type="molecule type" value="Genomic_DNA"/>
</dbReference>
<organism evidence="3 4">
    <name type="scientific">Pedobacter africanus</name>
    <dbReference type="NCBI Taxonomy" id="151894"/>
    <lineage>
        <taxon>Bacteria</taxon>
        <taxon>Pseudomonadati</taxon>
        <taxon>Bacteroidota</taxon>
        <taxon>Sphingobacteriia</taxon>
        <taxon>Sphingobacteriales</taxon>
        <taxon>Sphingobacteriaceae</taxon>
        <taxon>Pedobacter</taxon>
    </lineage>
</organism>
<feature type="transmembrane region" description="Helical" evidence="2">
    <location>
        <begin position="51"/>
        <end position="74"/>
    </location>
</feature>
<dbReference type="Proteomes" id="UP000192756">
    <property type="component" value="Unassembled WGS sequence"/>
</dbReference>
<feature type="transmembrane region" description="Helical" evidence="2">
    <location>
        <begin position="391"/>
        <end position="410"/>
    </location>
</feature>
<keyword evidence="2" id="KW-0812">Transmembrane</keyword>
<feature type="transmembrane region" description="Helical" evidence="2">
    <location>
        <begin position="315"/>
        <end position="333"/>
    </location>
</feature>
<dbReference type="PANTHER" id="PTHR11328">
    <property type="entry name" value="MAJOR FACILITATOR SUPERFAMILY DOMAIN-CONTAINING PROTEIN"/>
    <property type="match status" value="1"/>
</dbReference>
<feature type="transmembrane region" description="Helical" evidence="2">
    <location>
        <begin position="345"/>
        <end position="370"/>
    </location>
</feature>
<reference evidence="4" key="1">
    <citation type="submission" date="2017-04" db="EMBL/GenBank/DDBJ databases">
        <authorList>
            <person name="Varghese N."/>
            <person name="Submissions S."/>
        </authorList>
    </citation>
    <scope>NUCLEOTIDE SEQUENCE [LARGE SCALE GENOMIC DNA]</scope>
    <source>
        <strain evidence="4">DSM 12126</strain>
    </source>
</reference>
<dbReference type="InterPro" id="IPR036259">
    <property type="entry name" value="MFS_trans_sf"/>
</dbReference>
<evidence type="ECO:0000256" key="2">
    <source>
        <dbReference type="SAM" id="Phobius"/>
    </source>
</evidence>
<dbReference type="RefSeq" id="WP_084239590.1">
    <property type="nucleotide sequence ID" value="NZ_FWXT01000001.1"/>
</dbReference>
<feature type="transmembrane region" description="Helical" evidence="2">
    <location>
        <begin position="198"/>
        <end position="221"/>
    </location>
</feature>
<feature type="transmembrane region" description="Helical" evidence="2">
    <location>
        <begin position="124"/>
        <end position="148"/>
    </location>
</feature>
<feature type="transmembrane region" description="Helical" evidence="2">
    <location>
        <begin position="286"/>
        <end position="303"/>
    </location>
</feature>
<dbReference type="OrthoDB" id="9764596at2"/>
<dbReference type="Gene3D" id="1.20.1250.20">
    <property type="entry name" value="MFS general substrate transporter like domains"/>
    <property type="match status" value="1"/>
</dbReference>
<dbReference type="SUPFAM" id="SSF103473">
    <property type="entry name" value="MFS general substrate transporter"/>
    <property type="match status" value="1"/>
</dbReference>
<dbReference type="PANTHER" id="PTHR11328:SF24">
    <property type="entry name" value="MAJOR FACILITATOR SUPERFAMILY (MFS) PROFILE DOMAIN-CONTAINING PROTEIN"/>
    <property type="match status" value="1"/>
</dbReference>
<evidence type="ECO:0000313" key="3">
    <source>
        <dbReference type="EMBL" id="SMC53866.1"/>
    </source>
</evidence>
<dbReference type="AlphaFoldDB" id="A0A1W1ZZS6"/>